<dbReference type="Gene3D" id="1.10.1520.10">
    <property type="entry name" value="Ribonuclease III domain"/>
    <property type="match status" value="1"/>
</dbReference>
<evidence type="ECO:0000256" key="4">
    <source>
        <dbReference type="ARBA" id="ARBA00011738"/>
    </source>
</evidence>
<feature type="binding site" evidence="15">
    <location>
        <position position="125"/>
    </location>
    <ligand>
        <name>Mg(2+)</name>
        <dbReference type="ChEBI" id="CHEBI:18420"/>
    </ligand>
</feature>
<evidence type="ECO:0000256" key="8">
    <source>
        <dbReference type="ARBA" id="ARBA00022694"/>
    </source>
</evidence>
<evidence type="ECO:0000256" key="14">
    <source>
        <dbReference type="ARBA" id="ARBA00022884"/>
    </source>
</evidence>
<keyword evidence="5 15" id="KW-0963">Cytoplasm</keyword>
<dbReference type="PROSITE" id="PS50137">
    <property type="entry name" value="DS_RBD"/>
    <property type="match status" value="1"/>
</dbReference>
<keyword evidence="11 15" id="KW-0255">Endonuclease</keyword>
<feature type="domain" description="DRBM" evidence="16">
    <location>
        <begin position="160"/>
        <end position="229"/>
    </location>
</feature>
<evidence type="ECO:0000256" key="3">
    <source>
        <dbReference type="ARBA" id="ARBA00010183"/>
    </source>
</evidence>
<evidence type="ECO:0000256" key="2">
    <source>
        <dbReference type="ARBA" id="ARBA00004496"/>
    </source>
</evidence>
<dbReference type="NCBIfam" id="TIGR02191">
    <property type="entry name" value="RNaseIII"/>
    <property type="match status" value="1"/>
</dbReference>
<dbReference type="EC" id="3.1.26.3" evidence="15"/>
<dbReference type="GO" id="GO:0019843">
    <property type="term" value="F:rRNA binding"/>
    <property type="evidence" value="ECO:0007669"/>
    <property type="project" value="UniProtKB-KW"/>
</dbReference>
<dbReference type="Proteomes" id="UP000280417">
    <property type="component" value="Unassembled WGS sequence"/>
</dbReference>
<dbReference type="PANTHER" id="PTHR11207:SF0">
    <property type="entry name" value="RIBONUCLEASE 3"/>
    <property type="match status" value="1"/>
</dbReference>
<dbReference type="GO" id="GO:0005737">
    <property type="term" value="C:cytoplasm"/>
    <property type="evidence" value="ECO:0007669"/>
    <property type="project" value="UniProtKB-SubCell"/>
</dbReference>
<comment type="subunit">
    <text evidence="4 15">Homodimer.</text>
</comment>
<reference evidence="18 19" key="1">
    <citation type="submission" date="2018-06" db="EMBL/GenBank/DDBJ databases">
        <title>Extensive metabolic versatility and redundancy in microbially diverse, dynamic hydrothermal sediments.</title>
        <authorList>
            <person name="Dombrowski N."/>
            <person name="Teske A."/>
            <person name="Baker B.J."/>
        </authorList>
    </citation>
    <scope>NUCLEOTIDE SEQUENCE [LARGE SCALE GENOMIC DNA]</scope>
    <source>
        <strain evidence="18">B3_G15</strain>
    </source>
</reference>
<dbReference type="EMBL" id="QMQA01000002">
    <property type="protein sequence ID" value="RLE15482.1"/>
    <property type="molecule type" value="Genomic_DNA"/>
</dbReference>
<dbReference type="CDD" id="cd00593">
    <property type="entry name" value="RIBOc"/>
    <property type="match status" value="1"/>
</dbReference>
<comment type="catalytic activity">
    <reaction evidence="1 15">
        <text>Endonucleolytic cleavage to 5'-phosphomonoester.</text>
        <dbReference type="EC" id="3.1.26.3"/>
    </reaction>
</comment>
<dbReference type="PANTHER" id="PTHR11207">
    <property type="entry name" value="RIBONUCLEASE III"/>
    <property type="match status" value="1"/>
</dbReference>
<evidence type="ECO:0000259" key="16">
    <source>
        <dbReference type="PROSITE" id="PS50137"/>
    </source>
</evidence>
<dbReference type="GO" id="GO:0006364">
    <property type="term" value="P:rRNA processing"/>
    <property type="evidence" value="ECO:0007669"/>
    <property type="project" value="UniProtKB-UniRule"/>
</dbReference>
<keyword evidence="12 15" id="KW-0378">Hydrolase</keyword>
<proteinExistence type="inferred from homology"/>
<comment type="caution">
    <text evidence="18">The sequence shown here is derived from an EMBL/GenBank/DDBJ whole genome shotgun (WGS) entry which is preliminary data.</text>
</comment>
<dbReference type="GO" id="GO:0046872">
    <property type="term" value="F:metal ion binding"/>
    <property type="evidence" value="ECO:0007669"/>
    <property type="project" value="UniProtKB-KW"/>
</dbReference>
<dbReference type="GO" id="GO:0008033">
    <property type="term" value="P:tRNA processing"/>
    <property type="evidence" value="ECO:0007669"/>
    <property type="project" value="UniProtKB-KW"/>
</dbReference>
<evidence type="ECO:0000256" key="1">
    <source>
        <dbReference type="ARBA" id="ARBA00000109"/>
    </source>
</evidence>
<dbReference type="AlphaFoldDB" id="A0A662DMW9"/>
<dbReference type="FunFam" id="3.30.160.20:FF:000003">
    <property type="entry name" value="Ribonuclease 3"/>
    <property type="match status" value="1"/>
</dbReference>
<keyword evidence="8 15" id="KW-0819">tRNA processing</keyword>
<comment type="similarity">
    <text evidence="3">Belongs to the ribonuclease III family.</text>
</comment>
<feature type="active site" evidence="15">
    <location>
        <position position="125"/>
    </location>
</feature>
<name>A0A662DMW9_UNCAE</name>
<feature type="domain" description="RNase III" evidence="17">
    <location>
        <begin position="10"/>
        <end position="136"/>
    </location>
</feature>
<dbReference type="SMART" id="SM00535">
    <property type="entry name" value="RIBOc"/>
    <property type="match status" value="1"/>
</dbReference>
<dbReference type="GO" id="GO:0004525">
    <property type="term" value="F:ribonuclease III activity"/>
    <property type="evidence" value="ECO:0007669"/>
    <property type="project" value="UniProtKB-UniRule"/>
</dbReference>
<sequence>MIDPSRVKDLNNFQEKIGIRWKNIRLLDQALTHSSYAKSSIQPACDNERIEFLGDAVLELVISDYLFRKFSYLDEGGLSRMRSAVVSEESLANHARKMGLGDYILVGKDQEQIRLQDAILADAYEAVIGALYLDQGLKAAKKFILNFFIKEENLLSKTKDFKSLLQEYSQSVYKKLPRYKLVQEEGPDHKKMFKVKVEINGKTLGEGWGPSKKKAEKIAAEKAWEKINTEENSK</sequence>
<evidence type="ECO:0000256" key="5">
    <source>
        <dbReference type="ARBA" id="ARBA00022490"/>
    </source>
</evidence>
<dbReference type="SUPFAM" id="SSF54768">
    <property type="entry name" value="dsRNA-binding domain-like"/>
    <property type="match status" value="1"/>
</dbReference>
<dbReference type="FunFam" id="1.10.1520.10:FF:000001">
    <property type="entry name" value="Ribonuclease 3"/>
    <property type="match status" value="1"/>
</dbReference>
<evidence type="ECO:0000256" key="11">
    <source>
        <dbReference type="ARBA" id="ARBA00022759"/>
    </source>
</evidence>
<keyword evidence="7 15" id="KW-0507">mRNA processing</keyword>
<evidence type="ECO:0000256" key="15">
    <source>
        <dbReference type="HAMAP-Rule" id="MF_00104"/>
    </source>
</evidence>
<dbReference type="GO" id="GO:0006397">
    <property type="term" value="P:mRNA processing"/>
    <property type="evidence" value="ECO:0007669"/>
    <property type="project" value="UniProtKB-UniRule"/>
</dbReference>
<dbReference type="SMART" id="SM00358">
    <property type="entry name" value="DSRM"/>
    <property type="match status" value="1"/>
</dbReference>
<evidence type="ECO:0000256" key="6">
    <source>
        <dbReference type="ARBA" id="ARBA00022552"/>
    </source>
</evidence>
<evidence type="ECO:0000313" key="19">
    <source>
        <dbReference type="Proteomes" id="UP000280417"/>
    </source>
</evidence>
<keyword evidence="10 15" id="KW-0479">Metal-binding</keyword>
<dbReference type="PROSITE" id="PS50142">
    <property type="entry name" value="RNASE_3_2"/>
    <property type="match status" value="1"/>
</dbReference>
<keyword evidence="15" id="KW-0699">rRNA-binding</keyword>
<evidence type="ECO:0000256" key="9">
    <source>
        <dbReference type="ARBA" id="ARBA00022722"/>
    </source>
</evidence>
<dbReference type="SUPFAM" id="SSF69065">
    <property type="entry name" value="RNase III domain-like"/>
    <property type="match status" value="1"/>
</dbReference>
<evidence type="ECO:0000256" key="10">
    <source>
        <dbReference type="ARBA" id="ARBA00022723"/>
    </source>
</evidence>
<feature type="binding site" evidence="15">
    <location>
        <position position="51"/>
    </location>
    <ligand>
        <name>Mg(2+)</name>
        <dbReference type="ChEBI" id="CHEBI:18420"/>
    </ligand>
</feature>
<comment type="subcellular location">
    <subcellularLocation>
        <location evidence="2 15">Cytoplasm</location>
    </subcellularLocation>
</comment>
<keyword evidence="13 15" id="KW-0460">Magnesium</keyword>
<keyword evidence="9 15" id="KW-0540">Nuclease</keyword>
<evidence type="ECO:0000259" key="17">
    <source>
        <dbReference type="PROSITE" id="PS50142"/>
    </source>
</evidence>
<gene>
    <name evidence="15 18" type="primary">rnc</name>
    <name evidence="18" type="ORF">DRJ04_00130</name>
</gene>
<dbReference type="GO" id="GO:0042802">
    <property type="term" value="F:identical protein binding"/>
    <property type="evidence" value="ECO:0007669"/>
    <property type="project" value="UniProtKB-ARBA"/>
</dbReference>
<dbReference type="InterPro" id="IPR000999">
    <property type="entry name" value="RNase_III_dom"/>
</dbReference>
<dbReference type="GO" id="GO:0003725">
    <property type="term" value="F:double-stranded RNA binding"/>
    <property type="evidence" value="ECO:0007669"/>
    <property type="project" value="TreeGrafter"/>
</dbReference>
<protein>
    <recommendedName>
        <fullName evidence="15">Ribonuclease 3</fullName>
        <ecNumber evidence="15">3.1.26.3</ecNumber>
    </recommendedName>
    <alternativeName>
        <fullName evidence="15">Ribonuclease III</fullName>
        <shortName evidence="15">RNase III</shortName>
    </alternativeName>
</protein>
<feature type="active site" evidence="15">
    <location>
        <position position="55"/>
    </location>
</feature>
<dbReference type="CDD" id="cd10845">
    <property type="entry name" value="DSRM_RNAse_III_family"/>
    <property type="match status" value="1"/>
</dbReference>
<dbReference type="InterPro" id="IPR014720">
    <property type="entry name" value="dsRBD_dom"/>
</dbReference>
<evidence type="ECO:0000313" key="18">
    <source>
        <dbReference type="EMBL" id="RLE15482.1"/>
    </source>
</evidence>
<keyword evidence="14 15" id="KW-0694">RNA-binding</keyword>
<dbReference type="GO" id="GO:0010468">
    <property type="term" value="P:regulation of gene expression"/>
    <property type="evidence" value="ECO:0007669"/>
    <property type="project" value="TreeGrafter"/>
</dbReference>
<accession>A0A662DMW9</accession>
<evidence type="ECO:0000256" key="12">
    <source>
        <dbReference type="ARBA" id="ARBA00022801"/>
    </source>
</evidence>
<dbReference type="Pfam" id="PF14622">
    <property type="entry name" value="Ribonucleas_3_3"/>
    <property type="match status" value="1"/>
</dbReference>
<feature type="binding site" evidence="15">
    <location>
        <position position="122"/>
    </location>
    <ligand>
        <name>Mg(2+)</name>
        <dbReference type="ChEBI" id="CHEBI:18420"/>
    </ligand>
</feature>
<evidence type="ECO:0000256" key="13">
    <source>
        <dbReference type="ARBA" id="ARBA00022842"/>
    </source>
</evidence>
<keyword evidence="6 15" id="KW-0698">rRNA processing</keyword>
<dbReference type="Gene3D" id="3.30.160.20">
    <property type="match status" value="1"/>
</dbReference>
<comment type="function">
    <text evidence="15">Digests double-stranded RNA. Involved in the processing of primary rRNA transcript to yield the immediate precursors to the large and small rRNAs (23S and 16S). Processes some mRNAs, and tRNAs when they are encoded in the rRNA operon. Processes pre-crRNA and tracrRNA of type II CRISPR loci if present in the organism.</text>
</comment>
<dbReference type="HAMAP" id="MF_00104">
    <property type="entry name" value="RNase_III"/>
    <property type="match status" value="1"/>
</dbReference>
<dbReference type="Pfam" id="PF00035">
    <property type="entry name" value="dsrm"/>
    <property type="match status" value="1"/>
</dbReference>
<dbReference type="InterPro" id="IPR011907">
    <property type="entry name" value="RNase_III"/>
</dbReference>
<comment type="cofactor">
    <cofactor evidence="15">
        <name>Mg(2+)</name>
        <dbReference type="ChEBI" id="CHEBI:18420"/>
    </cofactor>
</comment>
<organism evidence="18 19">
    <name type="scientific">Aerophobetes bacterium</name>
    <dbReference type="NCBI Taxonomy" id="2030807"/>
    <lineage>
        <taxon>Bacteria</taxon>
        <taxon>Candidatus Aerophobota</taxon>
    </lineage>
</organism>
<dbReference type="InterPro" id="IPR036389">
    <property type="entry name" value="RNase_III_sf"/>
</dbReference>
<evidence type="ECO:0000256" key="7">
    <source>
        <dbReference type="ARBA" id="ARBA00022664"/>
    </source>
</evidence>